<proteinExistence type="inferred from homology"/>
<gene>
    <name evidence="2" type="ORF">EGH25_02850</name>
</gene>
<evidence type="ECO:0000313" key="3">
    <source>
        <dbReference type="Proteomes" id="UP001149411"/>
    </source>
</evidence>
<organism evidence="2 3">
    <name type="scientific">Halorutilus salinus</name>
    <dbReference type="NCBI Taxonomy" id="2487751"/>
    <lineage>
        <taxon>Archaea</taxon>
        <taxon>Methanobacteriati</taxon>
        <taxon>Methanobacteriota</taxon>
        <taxon>Stenosarchaea group</taxon>
        <taxon>Halobacteria</taxon>
        <taxon>Halorutilales</taxon>
        <taxon>Halorutilaceae</taxon>
        <taxon>Halorutilus</taxon>
    </lineage>
</organism>
<dbReference type="InterPro" id="IPR027363">
    <property type="entry name" value="M1Pi_N"/>
</dbReference>
<name>A0A9Q4C3B9_9EURY</name>
<evidence type="ECO:0000313" key="2">
    <source>
        <dbReference type="EMBL" id="MCX2818291.1"/>
    </source>
</evidence>
<keyword evidence="3" id="KW-1185">Reference proteome</keyword>
<protein>
    <submittedName>
        <fullName evidence="2">Translation initiation factor eIF-2B</fullName>
    </submittedName>
</protein>
<keyword evidence="2" id="KW-0648">Protein biosynthesis</keyword>
<keyword evidence="2" id="KW-0396">Initiation factor</keyword>
<dbReference type="RefSeq" id="WP_266086049.1">
    <property type="nucleotide sequence ID" value="NZ_RKLV01000002.1"/>
</dbReference>
<comment type="caution">
    <text evidence="2">The sequence shown here is derived from an EMBL/GenBank/DDBJ whole genome shotgun (WGS) entry which is preliminary data.</text>
</comment>
<dbReference type="EMBL" id="RKLV01000002">
    <property type="protein sequence ID" value="MCX2818291.1"/>
    <property type="molecule type" value="Genomic_DNA"/>
</dbReference>
<evidence type="ECO:0000256" key="1">
    <source>
        <dbReference type="RuleBase" id="RU003814"/>
    </source>
</evidence>
<comment type="similarity">
    <text evidence="1">Belongs to the eIF-2B alpha/beta/delta subunits family.</text>
</comment>
<sequence length="284" mass="31154">MEVDQTVRDIENVEIQGATNVAEAGVRLLKSLVDEGADEERVDGVAERLKGARPTEPFLFNCIRVARSTGDYDRVLEQIEVSDRIDANGAPLVDEGDTVYTHCHSSSVTSVLETVASERGFRARVTETRPLYQGRETARELAQAGVPTRFYVDSGARIALREADIMLIGADAVLENGKVINKIGSEMFAEVAQGYGVPVYVVTNSWKYDPMSSFGYETEIEERASEEVWEDPPEEVDVVNYAFERIAPEKVDGIVSELGVHTPDAFVDAVGEAYPELTETVDGA</sequence>
<accession>A0A9Q4C3B9</accession>
<dbReference type="PANTHER" id="PTHR43475:SF2">
    <property type="entry name" value="RIBOSE 1,5-BISPHOSPHATE ISOMERASE"/>
    <property type="match status" value="1"/>
</dbReference>
<dbReference type="Gene3D" id="1.20.120.420">
    <property type="entry name" value="translation initiation factor eif-2b, domain 1"/>
    <property type="match status" value="1"/>
</dbReference>
<dbReference type="Gene3D" id="3.40.50.10470">
    <property type="entry name" value="Translation initiation factor eif-2b, domain 2"/>
    <property type="match status" value="1"/>
</dbReference>
<dbReference type="GO" id="GO:0003743">
    <property type="term" value="F:translation initiation factor activity"/>
    <property type="evidence" value="ECO:0007669"/>
    <property type="project" value="UniProtKB-KW"/>
</dbReference>
<dbReference type="GO" id="GO:0019509">
    <property type="term" value="P:L-methionine salvage from methylthioadenosine"/>
    <property type="evidence" value="ECO:0007669"/>
    <property type="project" value="TreeGrafter"/>
</dbReference>
<dbReference type="AlphaFoldDB" id="A0A9Q4C3B9"/>
<dbReference type="InterPro" id="IPR000649">
    <property type="entry name" value="IF-2B-related"/>
</dbReference>
<dbReference type="Proteomes" id="UP001149411">
    <property type="component" value="Unassembled WGS sequence"/>
</dbReference>
<dbReference type="PANTHER" id="PTHR43475">
    <property type="entry name" value="METHYLTHIORIBOSE-1-PHOSPHATE ISOMERASE"/>
    <property type="match status" value="1"/>
</dbReference>
<dbReference type="InterPro" id="IPR037171">
    <property type="entry name" value="NagB/RpiA_transferase-like"/>
</dbReference>
<dbReference type="InterPro" id="IPR042529">
    <property type="entry name" value="IF_2B-like_C"/>
</dbReference>
<dbReference type="SUPFAM" id="SSF100950">
    <property type="entry name" value="NagB/RpiA/CoA transferase-like"/>
    <property type="match status" value="1"/>
</dbReference>
<dbReference type="Pfam" id="PF01008">
    <property type="entry name" value="IF-2B"/>
    <property type="match status" value="1"/>
</dbReference>
<dbReference type="GO" id="GO:0046523">
    <property type="term" value="F:S-methyl-5-thioribose-1-phosphate isomerase activity"/>
    <property type="evidence" value="ECO:0007669"/>
    <property type="project" value="TreeGrafter"/>
</dbReference>
<reference evidence="2" key="1">
    <citation type="submission" date="2022-09" db="EMBL/GenBank/DDBJ databases">
        <title>Haloadaptaus new haloarchaeum isolated from saline soil.</title>
        <authorList>
            <person name="Duran-Viseras A."/>
            <person name="Sanchez-Porro C."/>
            <person name="Ventosa A."/>
        </authorList>
    </citation>
    <scope>NUCLEOTIDE SEQUENCE</scope>
    <source>
        <strain evidence="2">F3-133</strain>
    </source>
</reference>